<dbReference type="Pfam" id="PF10218">
    <property type="entry name" value="SPRING1"/>
    <property type="match status" value="1"/>
</dbReference>
<keyword evidence="6" id="KW-0325">Glycoprotein</keyword>
<dbReference type="PANTHER" id="PTHR13481:SF0">
    <property type="entry name" value="SREBP REGULATING GENE PROTEIN"/>
    <property type="match status" value="1"/>
</dbReference>
<sequence>MNDDLDATPFHNAAALWVLRFLLLESNSGILWNLWFYFSVLASSCFTNECILYLLQMLLEMVVKVKVAKPATAGNLSMLKYRIDIFCICKITNLSSLSGTYKTVFDFCVGRCRHSSESVVHENAYHSKFHHCFSLTSNASG</sequence>
<evidence type="ECO:0000256" key="5">
    <source>
        <dbReference type="ARBA" id="ARBA00023136"/>
    </source>
</evidence>
<protein>
    <recommendedName>
        <fullName evidence="8">SREBP regulating gene protein</fullName>
    </recommendedName>
</protein>
<evidence type="ECO:0000256" key="3">
    <source>
        <dbReference type="ARBA" id="ARBA00022989"/>
    </source>
</evidence>
<dbReference type="PANTHER" id="PTHR13481">
    <property type="entry name" value="SREBP REGULATING GENE PROTEIN"/>
    <property type="match status" value="1"/>
</dbReference>
<evidence type="ECO:0000313" key="11">
    <source>
        <dbReference type="Proteomes" id="UP000712281"/>
    </source>
</evidence>
<reference evidence="10" key="1">
    <citation type="submission" date="2019-12" db="EMBL/GenBank/DDBJ databases">
        <title>Genome sequencing and annotation of Brassica cretica.</title>
        <authorList>
            <person name="Studholme D.J."/>
            <person name="Sarris P.F."/>
        </authorList>
    </citation>
    <scope>NUCLEOTIDE SEQUENCE</scope>
    <source>
        <strain evidence="10">PFS-001/15</strain>
        <tissue evidence="10">Leaf</tissue>
    </source>
</reference>
<dbReference type="Proteomes" id="UP000712281">
    <property type="component" value="Unassembled WGS sequence"/>
</dbReference>
<dbReference type="GO" id="GO:0000139">
    <property type="term" value="C:Golgi membrane"/>
    <property type="evidence" value="ECO:0007669"/>
    <property type="project" value="UniProtKB-SubCell"/>
</dbReference>
<comment type="similarity">
    <text evidence="7">Belongs to the SPRING family.</text>
</comment>
<keyword evidence="5 9" id="KW-0472">Membrane</keyword>
<evidence type="ECO:0000256" key="7">
    <source>
        <dbReference type="ARBA" id="ARBA00023461"/>
    </source>
</evidence>
<evidence type="ECO:0000256" key="1">
    <source>
        <dbReference type="ARBA" id="ARBA00004194"/>
    </source>
</evidence>
<name>A0A8S9JJI0_BRACR</name>
<dbReference type="InterPro" id="IPR019352">
    <property type="entry name" value="SPRING1"/>
</dbReference>
<keyword evidence="3 9" id="KW-1133">Transmembrane helix</keyword>
<keyword evidence="4" id="KW-0333">Golgi apparatus</keyword>
<evidence type="ECO:0000313" key="10">
    <source>
        <dbReference type="EMBL" id="KAF2582184.1"/>
    </source>
</evidence>
<comment type="caution">
    <text evidence="10">The sequence shown here is derived from an EMBL/GenBank/DDBJ whole genome shotgun (WGS) entry which is preliminary data.</text>
</comment>
<gene>
    <name evidence="10" type="ORF">F2Q68_00003446</name>
</gene>
<dbReference type="EMBL" id="QGKW02001660">
    <property type="protein sequence ID" value="KAF2582184.1"/>
    <property type="molecule type" value="Genomic_DNA"/>
</dbReference>
<feature type="transmembrane region" description="Helical" evidence="9">
    <location>
        <begin position="34"/>
        <end position="55"/>
    </location>
</feature>
<dbReference type="AlphaFoldDB" id="A0A8S9JJI0"/>
<evidence type="ECO:0000256" key="9">
    <source>
        <dbReference type="SAM" id="Phobius"/>
    </source>
</evidence>
<evidence type="ECO:0000256" key="2">
    <source>
        <dbReference type="ARBA" id="ARBA00022692"/>
    </source>
</evidence>
<accession>A0A8S9JJI0</accession>
<dbReference type="GO" id="GO:2000640">
    <property type="term" value="P:positive regulation of SREBP signaling pathway"/>
    <property type="evidence" value="ECO:0007669"/>
    <property type="project" value="InterPro"/>
</dbReference>
<proteinExistence type="inferred from homology"/>
<evidence type="ECO:0000256" key="8">
    <source>
        <dbReference type="ARBA" id="ARBA00023485"/>
    </source>
</evidence>
<organism evidence="10 11">
    <name type="scientific">Brassica cretica</name>
    <name type="common">Mustard</name>
    <dbReference type="NCBI Taxonomy" id="69181"/>
    <lineage>
        <taxon>Eukaryota</taxon>
        <taxon>Viridiplantae</taxon>
        <taxon>Streptophyta</taxon>
        <taxon>Embryophyta</taxon>
        <taxon>Tracheophyta</taxon>
        <taxon>Spermatophyta</taxon>
        <taxon>Magnoliopsida</taxon>
        <taxon>eudicotyledons</taxon>
        <taxon>Gunneridae</taxon>
        <taxon>Pentapetalae</taxon>
        <taxon>rosids</taxon>
        <taxon>malvids</taxon>
        <taxon>Brassicales</taxon>
        <taxon>Brassicaceae</taxon>
        <taxon>Brassiceae</taxon>
        <taxon>Brassica</taxon>
    </lineage>
</organism>
<evidence type="ECO:0000256" key="6">
    <source>
        <dbReference type="ARBA" id="ARBA00023180"/>
    </source>
</evidence>
<comment type="subcellular location">
    <subcellularLocation>
        <location evidence="1">Golgi apparatus membrane</location>
        <topology evidence="1">Single-pass membrane protein</topology>
    </subcellularLocation>
</comment>
<keyword evidence="2 9" id="KW-0812">Transmembrane</keyword>
<evidence type="ECO:0000256" key="4">
    <source>
        <dbReference type="ARBA" id="ARBA00023034"/>
    </source>
</evidence>